<accession>A0A0S6U909</accession>
<dbReference type="AlphaFoldDB" id="A0A0S6U909"/>
<dbReference type="NCBIfam" id="TIGR01072">
    <property type="entry name" value="murA"/>
    <property type="match status" value="1"/>
</dbReference>
<feature type="active site" description="Proton donor" evidence="12">
    <location>
        <position position="117"/>
    </location>
</feature>
<sequence>MEAIAIQGRARLRGRVAISGSKNAVLPIIAACLLTGDECYLEDIPRLADVDTMCGVIGELGARVYPEGINGLRISSGFLEKVEPPYEYVRRMRASFLVMGPLLARFGRVKVSLPGGCAIGARPIDLHLKGMAALGAKITVNKGNVEAEAGSRLKGAQVYLDFPSVGATENIMMAAALAEGTTTIENAAGEPEIVDLANFINAMGGRVTGAGTRVIKIEGVKELHGSRHAVIPDRVEAGTFMIAAAATGGDVLVENVIPTHLKAVMAKLAETGARLEEEEGGIRVRADLPLKAVDIKTMPYPGFPTDMQAQFMALLTTARGSSMVTETVFENRFMHVNELKRMGADIVIEGHCAVIKGKSKLIGAPVKATDLRAGAALVIAGLMAEGETTISCVHHIDRGYENLVGKLQTLGAEVIRTEI</sequence>
<keyword evidence="9 12" id="KW-0961">Cell wall biogenesis/degradation</keyword>
<evidence type="ECO:0000256" key="2">
    <source>
        <dbReference type="ARBA" id="ARBA00004752"/>
    </source>
</evidence>
<evidence type="ECO:0000256" key="8">
    <source>
        <dbReference type="ARBA" id="ARBA00023306"/>
    </source>
</evidence>
<dbReference type="EC" id="2.5.1.7" evidence="12"/>
<dbReference type="GO" id="GO:0009252">
    <property type="term" value="P:peptidoglycan biosynthetic process"/>
    <property type="evidence" value="ECO:0007669"/>
    <property type="project" value="UniProtKB-UniRule"/>
</dbReference>
<dbReference type="EMBL" id="DF238840">
    <property type="protein sequence ID" value="GAF25601.1"/>
    <property type="molecule type" value="Genomic_DNA"/>
</dbReference>
<dbReference type="GO" id="GO:0008360">
    <property type="term" value="P:regulation of cell shape"/>
    <property type="evidence" value="ECO:0007669"/>
    <property type="project" value="UniProtKB-KW"/>
</dbReference>
<feature type="binding site" evidence="12">
    <location>
        <position position="306"/>
    </location>
    <ligand>
        <name>UDP-N-acetyl-alpha-D-glucosamine</name>
        <dbReference type="ChEBI" id="CHEBI:57705"/>
    </ligand>
</feature>
<evidence type="ECO:0000259" key="13">
    <source>
        <dbReference type="Pfam" id="PF00275"/>
    </source>
</evidence>
<evidence type="ECO:0000313" key="14">
    <source>
        <dbReference type="EMBL" id="GAF25601.1"/>
    </source>
</evidence>
<dbReference type="GO" id="GO:0008760">
    <property type="term" value="F:UDP-N-acetylglucosamine 1-carboxyvinyltransferase activity"/>
    <property type="evidence" value="ECO:0007669"/>
    <property type="project" value="UniProtKB-UniRule"/>
</dbReference>
<gene>
    <name evidence="12" type="primary">murA</name>
    <name evidence="14" type="ORF">MTY_0937</name>
</gene>
<feature type="domain" description="Enolpyruvate transferase" evidence="13">
    <location>
        <begin position="7"/>
        <end position="407"/>
    </location>
</feature>
<dbReference type="InterPro" id="IPR001986">
    <property type="entry name" value="Enolpyruvate_Tfrase_dom"/>
</dbReference>
<dbReference type="PANTHER" id="PTHR43783:SF1">
    <property type="entry name" value="UDP-N-ACETYLGLUCOSAMINE 1-CARBOXYVINYLTRANSFERASE"/>
    <property type="match status" value="1"/>
</dbReference>
<evidence type="ECO:0000256" key="3">
    <source>
        <dbReference type="ARBA" id="ARBA00022490"/>
    </source>
</evidence>
<evidence type="ECO:0000256" key="9">
    <source>
        <dbReference type="ARBA" id="ARBA00023316"/>
    </source>
</evidence>
<keyword evidence="12" id="KW-0670">Pyruvate</keyword>
<dbReference type="HAMAP" id="MF_00111">
    <property type="entry name" value="MurA"/>
    <property type="match status" value="1"/>
</dbReference>
<keyword evidence="6 12" id="KW-0133">Cell shape</keyword>
<feature type="binding site" evidence="12">
    <location>
        <begin position="122"/>
        <end position="126"/>
    </location>
    <ligand>
        <name>UDP-N-acetyl-alpha-D-glucosamine</name>
        <dbReference type="ChEBI" id="CHEBI:57705"/>
    </ligand>
</feature>
<feature type="binding site" evidence="12">
    <location>
        <position position="328"/>
    </location>
    <ligand>
        <name>UDP-N-acetyl-alpha-D-glucosamine</name>
        <dbReference type="ChEBI" id="CHEBI:57705"/>
    </ligand>
</feature>
<dbReference type="InterPro" id="IPR050068">
    <property type="entry name" value="MurA_subfamily"/>
</dbReference>
<dbReference type="SUPFAM" id="SSF55205">
    <property type="entry name" value="EPT/RTPC-like"/>
    <property type="match status" value="1"/>
</dbReference>
<feature type="binding site" evidence="12">
    <location>
        <position position="93"/>
    </location>
    <ligand>
        <name>UDP-N-acetyl-alpha-D-glucosamine</name>
        <dbReference type="ChEBI" id="CHEBI:57705"/>
    </ligand>
</feature>
<dbReference type="Gene3D" id="3.65.10.10">
    <property type="entry name" value="Enolpyruvate transferase domain"/>
    <property type="match status" value="2"/>
</dbReference>
<comment type="catalytic activity">
    <reaction evidence="11 12">
        <text>phosphoenolpyruvate + UDP-N-acetyl-alpha-D-glucosamine = UDP-N-acetyl-3-O-(1-carboxyvinyl)-alpha-D-glucosamine + phosphate</text>
        <dbReference type="Rhea" id="RHEA:18681"/>
        <dbReference type="ChEBI" id="CHEBI:43474"/>
        <dbReference type="ChEBI" id="CHEBI:57705"/>
        <dbReference type="ChEBI" id="CHEBI:58702"/>
        <dbReference type="ChEBI" id="CHEBI:68483"/>
        <dbReference type="EC" id="2.5.1.7"/>
    </reaction>
</comment>
<dbReference type="NCBIfam" id="NF006873">
    <property type="entry name" value="PRK09369.1"/>
    <property type="match status" value="1"/>
</dbReference>
<comment type="similarity">
    <text evidence="10 12">Belongs to the EPSP synthase family. MurA subfamily.</text>
</comment>
<evidence type="ECO:0000256" key="11">
    <source>
        <dbReference type="ARBA" id="ARBA00047527"/>
    </source>
</evidence>
<dbReference type="GO" id="GO:0071555">
    <property type="term" value="P:cell wall organization"/>
    <property type="evidence" value="ECO:0007669"/>
    <property type="project" value="UniProtKB-KW"/>
</dbReference>
<evidence type="ECO:0000256" key="5">
    <source>
        <dbReference type="ARBA" id="ARBA00022679"/>
    </source>
</evidence>
<dbReference type="PANTHER" id="PTHR43783">
    <property type="entry name" value="UDP-N-ACETYLGLUCOSAMINE 1-CARBOXYVINYLTRANSFERASE"/>
    <property type="match status" value="1"/>
</dbReference>
<dbReference type="CDD" id="cd01555">
    <property type="entry name" value="UdpNAET"/>
    <property type="match status" value="1"/>
</dbReference>
<dbReference type="Pfam" id="PF00275">
    <property type="entry name" value="EPSP_synthase"/>
    <property type="match status" value="1"/>
</dbReference>
<dbReference type="Proteomes" id="UP000063718">
    <property type="component" value="Unassembled WGS sequence"/>
</dbReference>
<keyword evidence="5 12" id="KW-0808">Transferase</keyword>
<dbReference type="GO" id="GO:0051301">
    <property type="term" value="P:cell division"/>
    <property type="evidence" value="ECO:0007669"/>
    <property type="project" value="UniProtKB-KW"/>
</dbReference>
<organism evidence="14">
    <name type="scientific">Moorella thermoacetica Y72</name>
    <dbReference type="NCBI Taxonomy" id="1325331"/>
    <lineage>
        <taxon>Bacteria</taxon>
        <taxon>Bacillati</taxon>
        <taxon>Bacillota</taxon>
        <taxon>Clostridia</taxon>
        <taxon>Neomoorellales</taxon>
        <taxon>Neomoorellaceae</taxon>
        <taxon>Neomoorella</taxon>
    </lineage>
</organism>
<name>A0A0S6U909_NEOTH</name>
<dbReference type="InterPro" id="IPR005750">
    <property type="entry name" value="UDP_GlcNAc_COvinyl_MurA"/>
</dbReference>
<dbReference type="RefSeq" id="WP_025773530.1">
    <property type="nucleotide sequence ID" value="NZ_DF238840.1"/>
</dbReference>
<reference evidence="14" key="1">
    <citation type="journal article" date="2014" name="Gene">
        <title>Genome-guided analysis of transformation efficiency and carbon dioxide assimilation by Moorella thermoacetica Y72.</title>
        <authorList>
            <person name="Tsukahara K."/>
            <person name="Kita A."/>
            <person name="Nakashimada Y."/>
            <person name="Hoshino T."/>
            <person name="Murakami K."/>
        </authorList>
    </citation>
    <scope>NUCLEOTIDE SEQUENCE [LARGE SCALE GENOMIC DNA]</scope>
    <source>
        <strain evidence="14">Y72</strain>
    </source>
</reference>
<protein>
    <recommendedName>
        <fullName evidence="12">UDP-N-acetylglucosamine 1-carboxyvinyltransferase</fullName>
        <ecNumber evidence="12">2.5.1.7</ecNumber>
    </recommendedName>
    <alternativeName>
        <fullName evidence="12">Enoylpyruvate transferase</fullName>
    </alternativeName>
    <alternativeName>
        <fullName evidence="12">UDP-N-acetylglucosamine enolpyruvyl transferase</fullName>
        <shortName evidence="12">EPT</shortName>
    </alternativeName>
</protein>
<feature type="binding site" evidence="12">
    <location>
        <begin position="22"/>
        <end position="23"/>
    </location>
    <ligand>
        <name>phosphoenolpyruvate</name>
        <dbReference type="ChEBI" id="CHEBI:58702"/>
    </ligand>
</feature>
<comment type="function">
    <text evidence="12">Cell wall formation. Adds enolpyruvyl to UDP-N-acetylglucosamine.</text>
</comment>
<comment type="subcellular location">
    <subcellularLocation>
        <location evidence="1 12">Cytoplasm</location>
    </subcellularLocation>
</comment>
<dbReference type="FunFam" id="3.65.10.10:FF:000001">
    <property type="entry name" value="UDP-N-acetylglucosamine 1-carboxyvinyltransferase"/>
    <property type="match status" value="1"/>
</dbReference>
<proteinExistence type="inferred from homology"/>
<evidence type="ECO:0000256" key="12">
    <source>
        <dbReference type="HAMAP-Rule" id="MF_00111"/>
    </source>
</evidence>
<dbReference type="GO" id="GO:0019277">
    <property type="term" value="P:UDP-N-acetylgalactosamine biosynthetic process"/>
    <property type="evidence" value="ECO:0007669"/>
    <property type="project" value="InterPro"/>
</dbReference>
<keyword evidence="3 12" id="KW-0963">Cytoplasm</keyword>
<dbReference type="UniPathway" id="UPA00219"/>
<comment type="caution">
    <text evidence="12">Lacks conserved residue(s) required for the propagation of feature annotation.</text>
</comment>
<dbReference type="GO" id="GO:0005737">
    <property type="term" value="C:cytoplasm"/>
    <property type="evidence" value="ECO:0007669"/>
    <property type="project" value="UniProtKB-SubCell"/>
</dbReference>
<keyword evidence="7 12" id="KW-0573">Peptidoglycan synthesis</keyword>
<evidence type="ECO:0000256" key="10">
    <source>
        <dbReference type="ARBA" id="ARBA00038367"/>
    </source>
</evidence>
<feature type="modified residue" description="2-(S-cysteinyl)pyruvic acid O-phosphothioketal" evidence="12">
    <location>
        <position position="117"/>
    </location>
</feature>
<evidence type="ECO:0000256" key="4">
    <source>
        <dbReference type="ARBA" id="ARBA00022618"/>
    </source>
</evidence>
<evidence type="ECO:0000256" key="6">
    <source>
        <dbReference type="ARBA" id="ARBA00022960"/>
    </source>
</evidence>
<dbReference type="InterPro" id="IPR036968">
    <property type="entry name" value="Enolpyruvate_Tfrase_sf"/>
</dbReference>
<comment type="pathway">
    <text evidence="2 12">Cell wall biogenesis; peptidoglycan biosynthesis.</text>
</comment>
<evidence type="ECO:0000256" key="1">
    <source>
        <dbReference type="ARBA" id="ARBA00004496"/>
    </source>
</evidence>
<evidence type="ECO:0000256" key="7">
    <source>
        <dbReference type="ARBA" id="ARBA00022984"/>
    </source>
</evidence>
<dbReference type="InterPro" id="IPR013792">
    <property type="entry name" value="RNA3'P_cycl/enolpyr_Trfase_a/b"/>
</dbReference>
<keyword evidence="4 12" id="KW-0132">Cell division</keyword>
<keyword evidence="8 12" id="KW-0131">Cell cycle</keyword>